<evidence type="ECO:0000256" key="2">
    <source>
        <dbReference type="SAM" id="SignalP"/>
    </source>
</evidence>
<sequence length="81" mass="8490">MSCARQSSRTRKNLLVVCAMNLCLCFHARVCVCVCVCGCVVRGHPPGVHTYIITSCLLVGGGGAAIPIESSLIRSGPSVTR</sequence>
<feature type="transmembrane region" description="Helical" evidence="1">
    <location>
        <begin position="49"/>
        <end position="68"/>
    </location>
</feature>
<dbReference type="EMBL" id="GGFM01009877">
    <property type="protein sequence ID" value="MBW30628.1"/>
    <property type="molecule type" value="Transcribed_RNA"/>
</dbReference>
<feature type="signal peptide" evidence="2">
    <location>
        <begin position="1"/>
        <end position="33"/>
    </location>
</feature>
<feature type="chain" id="PRO_5014636738" evidence="2">
    <location>
        <begin position="34"/>
        <end position="81"/>
    </location>
</feature>
<organism evidence="3">
    <name type="scientific">Anopheles braziliensis</name>
    <dbReference type="NCBI Taxonomy" id="58242"/>
    <lineage>
        <taxon>Eukaryota</taxon>
        <taxon>Metazoa</taxon>
        <taxon>Ecdysozoa</taxon>
        <taxon>Arthropoda</taxon>
        <taxon>Hexapoda</taxon>
        <taxon>Insecta</taxon>
        <taxon>Pterygota</taxon>
        <taxon>Neoptera</taxon>
        <taxon>Endopterygota</taxon>
        <taxon>Diptera</taxon>
        <taxon>Nematocera</taxon>
        <taxon>Culicoidea</taxon>
        <taxon>Culicidae</taxon>
        <taxon>Anophelinae</taxon>
        <taxon>Anopheles</taxon>
    </lineage>
</organism>
<protein>
    <submittedName>
        <fullName evidence="3">Putative secreted peptide</fullName>
    </submittedName>
</protein>
<dbReference type="AlphaFoldDB" id="A0A2M3ZQG0"/>
<evidence type="ECO:0000313" key="3">
    <source>
        <dbReference type="EMBL" id="MBW30628.1"/>
    </source>
</evidence>
<keyword evidence="1" id="KW-1133">Transmembrane helix</keyword>
<evidence type="ECO:0000256" key="1">
    <source>
        <dbReference type="SAM" id="Phobius"/>
    </source>
</evidence>
<proteinExistence type="predicted"/>
<name>A0A2M3ZQG0_9DIPT</name>
<keyword evidence="2" id="KW-0732">Signal</keyword>
<accession>A0A2M3ZQG0</accession>
<reference evidence="3" key="1">
    <citation type="submission" date="2018-01" db="EMBL/GenBank/DDBJ databases">
        <title>An insight into the sialome of Amazonian anophelines.</title>
        <authorList>
            <person name="Ribeiro J.M."/>
            <person name="Scarpassa V."/>
            <person name="Calvo E."/>
        </authorList>
    </citation>
    <scope>NUCLEOTIDE SEQUENCE</scope>
    <source>
        <tissue evidence="3">Salivary glands</tissue>
    </source>
</reference>
<keyword evidence="1" id="KW-0472">Membrane</keyword>
<keyword evidence="1" id="KW-0812">Transmembrane</keyword>